<sequence length="39" mass="4233">MLGIEIEKTITAISGKALHQECNIANYLSTEPSTKSNLL</sequence>
<proteinExistence type="predicted"/>
<organism evidence="1">
    <name type="scientific">marine metagenome</name>
    <dbReference type="NCBI Taxonomy" id="408172"/>
    <lineage>
        <taxon>unclassified sequences</taxon>
        <taxon>metagenomes</taxon>
        <taxon>ecological metagenomes</taxon>
    </lineage>
</organism>
<name>A0A382UW03_9ZZZZ</name>
<dbReference type="EMBL" id="UINC01147223">
    <property type="protein sequence ID" value="SVD38414.1"/>
    <property type="molecule type" value="Genomic_DNA"/>
</dbReference>
<dbReference type="AlphaFoldDB" id="A0A382UW03"/>
<gene>
    <name evidence="1" type="ORF">METZ01_LOCUS391268</name>
</gene>
<reference evidence="1" key="1">
    <citation type="submission" date="2018-05" db="EMBL/GenBank/DDBJ databases">
        <authorList>
            <person name="Lanie J.A."/>
            <person name="Ng W.-L."/>
            <person name="Kazmierczak K.M."/>
            <person name="Andrzejewski T.M."/>
            <person name="Davidsen T.M."/>
            <person name="Wayne K.J."/>
            <person name="Tettelin H."/>
            <person name="Glass J.I."/>
            <person name="Rusch D."/>
            <person name="Podicherti R."/>
            <person name="Tsui H.-C.T."/>
            <person name="Winkler M.E."/>
        </authorList>
    </citation>
    <scope>NUCLEOTIDE SEQUENCE</scope>
</reference>
<feature type="non-terminal residue" evidence="1">
    <location>
        <position position="39"/>
    </location>
</feature>
<protein>
    <submittedName>
        <fullName evidence="1">Uncharacterized protein</fullName>
    </submittedName>
</protein>
<accession>A0A382UW03</accession>
<evidence type="ECO:0000313" key="1">
    <source>
        <dbReference type="EMBL" id="SVD38414.1"/>
    </source>
</evidence>